<sequence length="121" mass="14117">MKFKINNTEWLIEEVDEATINNEMKSDGTLGVTIYRTQTIMLLKEQANIIKTLKHELTHVWLYEYGHNQDDDKTFSYEDVCEVVASINDFINEIVEQYKEQNGVEIEQTITNLFVDGVPLK</sequence>
<organism evidence="1">
    <name type="scientific">Siphoviridae sp. ctMkg9</name>
    <dbReference type="NCBI Taxonomy" id="2825463"/>
    <lineage>
        <taxon>Viruses</taxon>
        <taxon>Duplodnaviria</taxon>
        <taxon>Heunggongvirae</taxon>
        <taxon>Uroviricota</taxon>
        <taxon>Caudoviricetes</taxon>
    </lineage>
</organism>
<accession>A0A8S5PGX5</accession>
<proteinExistence type="predicted"/>
<evidence type="ECO:0000313" key="1">
    <source>
        <dbReference type="EMBL" id="DAE05444.1"/>
    </source>
</evidence>
<name>A0A8S5PGX5_9CAUD</name>
<reference evidence="1" key="1">
    <citation type="journal article" date="2021" name="Proc. Natl. Acad. Sci. U.S.A.">
        <title>A Catalog of Tens of Thousands of Viruses from Human Metagenomes Reveals Hidden Associations with Chronic Diseases.</title>
        <authorList>
            <person name="Tisza M.J."/>
            <person name="Buck C.B."/>
        </authorList>
    </citation>
    <scope>NUCLEOTIDE SEQUENCE</scope>
    <source>
        <strain evidence="1">CtMkg9</strain>
    </source>
</reference>
<dbReference type="EMBL" id="BK015410">
    <property type="protein sequence ID" value="DAE05444.1"/>
    <property type="molecule type" value="Genomic_DNA"/>
</dbReference>
<protein>
    <submittedName>
        <fullName evidence="1">DA1-like protein</fullName>
    </submittedName>
</protein>